<dbReference type="AlphaFoldDB" id="A0A151RK51"/>
<accession>A0A151RK51</accession>
<dbReference type="Proteomes" id="UP000075243">
    <property type="component" value="Unassembled WGS sequence"/>
</dbReference>
<reference evidence="1" key="1">
    <citation type="journal article" date="2012" name="Nat. Biotechnol.">
        <title>Draft genome sequence of pigeonpea (Cajanus cajan), an orphan legume crop of resource-poor farmers.</title>
        <authorList>
            <person name="Varshney R.K."/>
            <person name="Chen W."/>
            <person name="Li Y."/>
            <person name="Bharti A.K."/>
            <person name="Saxena R.K."/>
            <person name="Schlueter J.A."/>
            <person name="Donoghue M.T."/>
            <person name="Azam S."/>
            <person name="Fan G."/>
            <person name="Whaley A.M."/>
            <person name="Farmer A.D."/>
            <person name="Sheridan J."/>
            <person name="Iwata A."/>
            <person name="Tuteja R."/>
            <person name="Penmetsa R.V."/>
            <person name="Wu W."/>
            <person name="Upadhyaya H.D."/>
            <person name="Yang S.P."/>
            <person name="Shah T."/>
            <person name="Saxena K.B."/>
            <person name="Michael T."/>
            <person name="McCombie W.R."/>
            <person name="Yang B."/>
            <person name="Zhang G."/>
            <person name="Yang H."/>
            <person name="Wang J."/>
            <person name="Spillane C."/>
            <person name="Cook D.R."/>
            <person name="May G.D."/>
            <person name="Xu X."/>
            <person name="Jackson S.A."/>
        </authorList>
    </citation>
    <scope>NUCLEOTIDE SEQUENCE [LARGE SCALE GENOMIC DNA]</scope>
</reference>
<gene>
    <name evidence="1" type="ORF">KK1_035628</name>
</gene>
<feature type="non-terminal residue" evidence="1">
    <location>
        <position position="1"/>
    </location>
</feature>
<evidence type="ECO:0000313" key="2">
    <source>
        <dbReference type="Proteomes" id="UP000075243"/>
    </source>
</evidence>
<sequence length="203" mass="23166">PITTGKVFALLGVEASTSNNLVKRKGKVIGKDVMILFDSRVTHSFISFDCIGRLGLTMSALNVDLMSIFPPTFVFVMSLTQLTRNDQLFIWINTYKESFLELGFGVCVDTKQEGSAYASRQMNIHEKNYPTHDLELVGGDEECLEYYVHDLSYAIKLNKVPVNKNLTYENRPVVMVEHKLIKGIERQVHWFKESIMGCMLMSW</sequence>
<organism evidence="1 2">
    <name type="scientific">Cajanus cajan</name>
    <name type="common">Pigeon pea</name>
    <name type="synonym">Cajanus indicus</name>
    <dbReference type="NCBI Taxonomy" id="3821"/>
    <lineage>
        <taxon>Eukaryota</taxon>
        <taxon>Viridiplantae</taxon>
        <taxon>Streptophyta</taxon>
        <taxon>Embryophyta</taxon>
        <taxon>Tracheophyta</taxon>
        <taxon>Spermatophyta</taxon>
        <taxon>Magnoliopsida</taxon>
        <taxon>eudicotyledons</taxon>
        <taxon>Gunneridae</taxon>
        <taxon>Pentapetalae</taxon>
        <taxon>rosids</taxon>
        <taxon>fabids</taxon>
        <taxon>Fabales</taxon>
        <taxon>Fabaceae</taxon>
        <taxon>Papilionoideae</taxon>
        <taxon>50 kb inversion clade</taxon>
        <taxon>NPAAA clade</taxon>
        <taxon>indigoferoid/millettioid clade</taxon>
        <taxon>Phaseoleae</taxon>
        <taxon>Cajanus</taxon>
    </lineage>
</organism>
<keyword evidence="2" id="KW-1185">Reference proteome</keyword>
<dbReference type="Pfam" id="PF08284">
    <property type="entry name" value="RVP_2"/>
    <property type="match status" value="1"/>
</dbReference>
<protein>
    <submittedName>
        <fullName evidence="1">Uncharacterized protein</fullName>
    </submittedName>
</protein>
<dbReference type="EMBL" id="KQ483692">
    <property type="protein sequence ID" value="KYP42921.1"/>
    <property type="molecule type" value="Genomic_DNA"/>
</dbReference>
<dbReference type="Gramene" id="C.cajan_33326.t">
    <property type="protein sequence ID" value="C.cajan_33326.t"/>
    <property type="gene ID" value="C.cajan_33326"/>
</dbReference>
<evidence type="ECO:0000313" key="1">
    <source>
        <dbReference type="EMBL" id="KYP42921.1"/>
    </source>
</evidence>
<proteinExistence type="predicted"/>
<name>A0A151RK51_CAJCA</name>